<dbReference type="Gene3D" id="1.10.472.80">
    <property type="entry name" value="Ypt/Rab-GAP domain of gyp1p, domain 3"/>
    <property type="match status" value="1"/>
</dbReference>
<feature type="compositionally biased region" description="Polar residues" evidence="1">
    <location>
        <begin position="591"/>
        <end position="603"/>
    </location>
</feature>
<dbReference type="Proteomes" id="UP000694388">
    <property type="component" value="Unplaced"/>
</dbReference>
<dbReference type="PANTHER" id="PTHR13399">
    <property type="entry name" value="TRANSLOCON-ASSOCIATED PROTEIN TRAP , GAMMA SUBUNIT"/>
    <property type="match status" value="1"/>
</dbReference>
<dbReference type="InterPro" id="IPR032738">
    <property type="entry name" value="Tbc1d30_C"/>
</dbReference>
<reference evidence="3" key="2">
    <citation type="submission" date="2025-09" db="UniProtKB">
        <authorList>
            <consortium name="Ensembl"/>
        </authorList>
    </citation>
    <scope>IDENTIFICATION</scope>
</reference>
<protein>
    <submittedName>
        <fullName evidence="3">TBC1 domain family, member 30</fullName>
    </submittedName>
</protein>
<dbReference type="AlphaFoldDB" id="A0A8C4Q940"/>
<evidence type="ECO:0000313" key="3">
    <source>
        <dbReference type="Ensembl" id="ENSEBUP00000011854.1"/>
    </source>
</evidence>
<feature type="compositionally biased region" description="Basic and acidic residues" evidence="1">
    <location>
        <begin position="640"/>
        <end position="659"/>
    </location>
</feature>
<evidence type="ECO:0000313" key="4">
    <source>
        <dbReference type="Proteomes" id="UP000694388"/>
    </source>
</evidence>
<dbReference type="Pfam" id="PF00566">
    <property type="entry name" value="RabGAP-TBC"/>
    <property type="match status" value="1"/>
</dbReference>
<dbReference type="Ensembl" id="ENSEBUT00000012430.1">
    <property type="protein sequence ID" value="ENSEBUP00000011854.1"/>
    <property type="gene ID" value="ENSEBUG00000007577.1"/>
</dbReference>
<feature type="compositionally biased region" description="Polar residues" evidence="1">
    <location>
        <begin position="615"/>
        <end position="627"/>
    </location>
</feature>
<reference evidence="3" key="1">
    <citation type="submission" date="2025-08" db="UniProtKB">
        <authorList>
            <consortium name="Ensembl"/>
        </authorList>
    </citation>
    <scope>IDENTIFICATION</scope>
</reference>
<dbReference type="GeneTree" id="ENSGT00940000159226"/>
<dbReference type="Gene3D" id="1.10.8.270">
    <property type="entry name" value="putative rabgap domain of human tbc1 domain family member 14 like domains"/>
    <property type="match status" value="1"/>
</dbReference>
<dbReference type="SMART" id="SM00164">
    <property type="entry name" value="TBC"/>
    <property type="match status" value="1"/>
</dbReference>
<dbReference type="PANTHER" id="PTHR13399:SF4">
    <property type="entry name" value="TBC1 DOMAIN FAMILY MEMBER 30"/>
    <property type="match status" value="1"/>
</dbReference>
<evidence type="ECO:0000256" key="1">
    <source>
        <dbReference type="SAM" id="MobiDB-lite"/>
    </source>
</evidence>
<dbReference type="GO" id="GO:0005783">
    <property type="term" value="C:endoplasmic reticulum"/>
    <property type="evidence" value="ECO:0007669"/>
    <property type="project" value="TreeGrafter"/>
</dbReference>
<sequence>HLLQALKAQLYDTFIQMELTNVIKMLVQCGVLTELAKLKQAVLELQELVRYRSARLVQRLRQRDRMGRDLQHHCDVLTAFLQAISPKRRKNTTYSFCVWQWHNALKAVARLPAGIPTAWRKRVWLALADRYLQSNAIDWDKTLRFAFNEHSNPDDDSMGAQIVKDLHRTGCSAYCGQDAEPDRVVLKRVLLAYARWNKAVGYCQGFNVLAALILEVTDGHEGNALKVMIYLIDRVLPEGYFAHSLRALSVDMAVFRELLRLRLPYLSEHIDTLQHAANRHATGNYEPPLLNVFTMQWFLTLFATCLPNMVMKIWDMVTKSCVCRHVERCSTADEFYTTMGHLTQEMLEHRLVECKELVQTVYSLAPFPFPQLAELQEKYTYNITPLQAPTRISLQTKCDSEEEIELEDDEVLPTSVGCLTPLGNFWTTAGQQKGMQQEKVDLWEGSIAELSPGALGSSRGDLVHMAGTMMLERMSTDISALRQQYCRLQLRQEKDHQLCLSAVHVPPPTPQPVDIQMVNHLLLGKQLCHSAKQHNCMMLDGCNITPVTPGLNGSLSGRIAPWRTHLSNLSTGVGSENQKFSVTRSSMCKTSCERQSPARNGSMTGADKTREEVSSMPSSPNANSGLTSLERPDGASSGADDEHSLDETKIRSCDSRDAPIADHRSCSGNSCATGGSPSDLLASFDTRSFMSEALATKPIGDRQAFGFNPFPLPKMPRKSAAALSLGLYKNSAEAPGLNFNKTLY</sequence>
<dbReference type="Pfam" id="PF15733">
    <property type="entry name" value="DUF4682"/>
    <property type="match status" value="1"/>
</dbReference>
<feature type="region of interest" description="Disordered" evidence="1">
    <location>
        <begin position="591"/>
        <end position="659"/>
    </location>
</feature>
<dbReference type="PROSITE" id="PS50086">
    <property type="entry name" value="TBC_RABGAP"/>
    <property type="match status" value="1"/>
</dbReference>
<dbReference type="SUPFAM" id="SSF47923">
    <property type="entry name" value="Ypt/Rab-GAP domain of gyp1p"/>
    <property type="match status" value="1"/>
</dbReference>
<dbReference type="FunFam" id="1.10.8.270:FF:000009">
    <property type="entry name" value="TBC1 domain family member 30"/>
    <property type="match status" value="1"/>
</dbReference>
<name>A0A8C4Q940_EPTBU</name>
<dbReference type="InterPro" id="IPR000195">
    <property type="entry name" value="Rab-GAP-TBC_dom"/>
</dbReference>
<accession>A0A8C4Q940</accession>
<evidence type="ECO:0000259" key="2">
    <source>
        <dbReference type="PROSITE" id="PS50086"/>
    </source>
</evidence>
<proteinExistence type="predicted"/>
<feature type="domain" description="Rab-GAP TBC" evidence="2">
    <location>
        <begin position="114"/>
        <end position="321"/>
    </location>
</feature>
<organism evidence="3 4">
    <name type="scientific">Eptatretus burgeri</name>
    <name type="common">Inshore hagfish</name>
    <dbReference type="NCBI Taxonomy" id="7764"/>
    <lineage>
        <taxon>Eukaryota</taxon>
        <taxon>Metazoa</taxon>
        <taxon>Chordata</taxon>
        <taxon>Craniata</taxon>
        <taxon>Vertebrata</taxon>
        <taxon>Cyclostomata</taxon>
        <taxon>Myxini</taxon>
        <taxon>Myxiniformes</taxon>
        <taxon>Myxinidae</taxon>
        <taxon>Eptatretinae</taxon>
        <taxon>Eptatretus</taxon>
    </lineage>
</organism>
<dbReference type="InterPro" id="IPR035969">
    <property type="entry name" value="Rab-GAP_TBC_sf"/>
</dbReference>
<keyword evidence="4" id="KW-1185">Reference proteome</keyword>